<keyword evidence="5" id="KW-1015">Disulfide bond</keyword>
<dbReference type="EnsemblMetazoa" id="CLYHEMT013788.1">
    <property type="protein sequence ID" value="CLYHEMP013788.1"/>
    <property type="gene ID" value="CLYHEMG013788"/>
</dbReference>
<keyword evidence="2" id="KW-0964">Secreted</keyword>
<evidence type="ECO:0000256" key="1">
    <source>
        <dbReference type="ARBA" id="ARBA00004613"/>
    </source>
</evidence>
<dbReference type="PANTHER" id="PTHR22906:SF43">
    <property type="entry name" value="PROPERDIN"/>
    <property type="match status" value="1"/>
</dbReference>
<dbReference type="SMART" id="SM00209">
    <property type="entry name" value="TSP1"/>
    <property type="match status" value="8"/>
</dbReference>
<evidence type="ECO:0000259" key="6">
    <source>
        <dbReference type="PROSITE" id="PS50024"/>
    </source>
</evidence>
<name>A0A7M5WVK8_9CNID</name>
<dbReference type="InterPro" id="IPR000082">
    <property type="entry name" value="SEA_dom"/>
</dbReference>
<evidence type="ECO:0000256" key="2">
    <source>
        <dbReference type="ARBA" id="ARBA00022525"/>
    </source>
</evidence>
<dbReference type="FunFam" id="2.20.100.10:FF:000001">
    <property type="entry name" value="semaphorin-5A isoform X1"/>
    <property type="match status" value="1"/>
</dbReference>
<protein>
    <recommendedName>
        <fullName evidence="6">SEA domain-containing protein</fullName>
    </recommendedName>
</protein>
<dbReference type="InterPro" id="IPR000884">
    <property type="entry name" value="TSP1_rpt"/>
</dbReference>
<keyword evidence="4" id="KW-0677">Repeat</keyword>
<dbReference type="PROSITE" id="PS50092">
    <property type="entry name" value="TSP1"/>
    <property type="match status" value="5"/>
</dbReference>
<evidence type="ECO:0000313" key="7">
    <source>
        <dbReference type="EnsemblMetazoa" id="CLYHEMP013788.1"/>
    </source>
</evidence>
<dbReference type="InterPro" id="IPR036383">
    <property type="entry name" value="TSP1_rpt_sf"/>
</dbReference>
<feature type="domain" description="SEA" evidence="6">
    <location>
        <begin position="1345"/>
        <end position="1422"/>
    </location>
</feature>
<dbReference type="Gene3D" id="2.20.100.10">
    <property type="entry name" value="Thrombospondin type-1 (TSP1) repeat"/>
    <property type="match status" value="5"/>
</dbReference>
<dbReference type="Pfam" id="PF00090">
    <property type="entry name" value="TSP_1"/>
    <property type="match status" value="4"/>
</dbReference>
<dbReference type="PANTHER" id="PTHR22906">
    <property type="entry name" value="PROPERDIN"/>
    <property type="match status" value="1"/>
</dbReference>
<evidence type="ECO:0000256" key="3">
    <source>
        <dbReference type="ARBA" id="ARBA00022729"/>
    </source>
</evidence>
<reference evidence="7" key="1">
    <citation type="submission" date="2021-01" db="UniProtKB">
        <authorList>
            <consortium name="EnsemblMetazoa"/>
        </authorList>
    </citation>
    <scope>IDENTIFICATION</scope>
</reference>
<dbReference type="Proteomes" id="UP000594262">
    <property type="component" value="Unplaced"/>
</dbReference>
<evidence type="ECO:0000256" key="4">
    <source>
        <dbReference type="ARBA" id="ARBA00022737"/>
    </source>
</evidence>
<proteinExistence type="predicted"/>
<dbReference type="OrthoDB" id="347314at2759"/>
<evidence type="ECO:0000313" key="8">
    <source>
        <dbReference type="Proteomes" id="UP000594262"/>
    </source>
</evidence>
<dbReference type="InterPro" id="IPR052065">
    <property type="entry name" value="Compl_asym_regulator"/>
</dbReference>
<dbReference type="SUPFAM" id="SSF82895">
    <property type="entry name" value="TSP-1 type 1 repeat"/>
    <property type="match status" value="5"/>
</dbReference>
<keyword evidence="8" id="KW-1185">Reference proteome</keyword>
<dbReference type="PROSITE" id="PS50024">
    <property type="entry name" value="SEA"/>
    <property type="match status" value="1"/>
</dbReference>
<sequence>MEEGFDGHFIQPDQEYTFSKDKFINFKPPASGPQLTILQTDEEAINRLFDKQKDVITGTVGQAIDIQIEIFVGYDCGTWDNSTGTESPVCYPAGFGPGPGVFQSNRSCIGKVQGFNDTDQTNTEECNSTIDWADWAPWGPCEMIDDDEICGINATKYRKATNCKQSASGGLEEQDVDAYWCGEEIYHIQSCEVFCPEEYRYSDYFWEQKSGCELYYPERQQIDHLTVSTIPTCGNGFQVYGQTECVMGNYSLAPQNDFCPPAGYHIKSCYIECSDQADYGSVQTHNLDDLTVQEFTDTHYNESAPLYLNMMWFPSYQNDYAGVNAVKAESPSQEYIELQIKFSKAIFFEGLAGDVGTDQADLLNNAQSHELFCSNDTGLTWNLLGSAVYANGGYEIQGHTSYCSAIKIVITTTIPASTEFTFKLTRFKSKDWGNWENWSIWTPCSGDCLADNATWYRTRDCKNTKIGESGMVIIDAKQCPGQFMEIAKCKCLDMYEWEMEEQLSNSQCVDFEQYNAAEWHSLADVTSPAPSDCGHGTVSYKPTQCKYTGGEVVEYEELHGQHYCGQPPAKTVECFKPCMTSCASHEMLNTVTTTITWTTLVDGNLKIITQAVITGPVTKAELYAYKKNGYGEYILGNQTGKTITPLSLPVFAAEGKVGFELEGNVGVDGIKVFACDAPYYEAAYGPWEKNCGNSTRKKWWNCMQSNDGQDPTQVHINNCYGRMPQEENDKGFTGMPCYNYTEWTSWGNCSEADGCGHEANVTRRRNCTIDGFIQPDEVCLQLNYTWEINDTKACYNSFKPCYRWEDWGPWVTNGSACMIFEEYRHRLCFGDTLSSTIITTERDNITGVDVEIVAIEPEWEDSNDISHCLEEELENPWPYAERNLTDPIMVHDKWVRVNVTVIPCLQWNETWISLGCNETCDNGTETFRRECIGMDLTPINASECEAAIDDPAHPHGEFKYQPCVGLPSCAEPMTQWTDWSDCDRTCGTGNKIRTRECQGDPDDCKAYSKNEEETCNPTPCPKHSVWTEFDEWSVCSGSCGNGTRMRKRQCSPPENDGTPCGYPVPSNYELIYEHIEVEDCGHDRPGCPGFVQTSGNCKDGCEELGLECAILNKLNGSDIADAAGINCTIYTDHEDDSEPAIGPNGECKGFNKVPVTNKCEAPANADHKRVCNCVPTGENTFGGWSMFSPCTATCGTATKIRYRILVSEDFGIKEFDTQPCNLTNCPIDGQWSEWPGYGRCNVSCGNGMKNRTRECNNPRKQYGGRDCMGVPIEFQRCGDPPICPVHGGWTQYEKFSDCSAPCRYGNDTVTETWVRHCTDPTPDLGGRNCDGSKWKYVPCQVEECAPVEVKGKFKIEDETFSADLDNLNSERSRALVERISDELNKMYKEFKHIQDDEQYLNVSLNKFTNGTGVVIQNQLKFP</sequence>
<accession>A0A7M5WVK8</accession>
<keyword evidence="3" id="KW-0732">Signal</keyword>
<evidence type="ECO:0000256" key="5">
    <source>
        <dbReference type="ARBA" id="ARBA00023157"/>
    </source>
</evidence>
<comment type="subcellular location">
    <subcellularLocation>
        <location evidence="1">Secreted</location>
    </subcellularLocation>
</comment>
<organism evidence="7 8">
    <name type="scientific">Clytia hemisphaerica</name>
    <dbReference type="NCBI Taxonomy" id="252671"/>
    <lineage>
        <taxon>Eukaryota</taxon>
        <taxon>Metazoa</taxon>
        <taxon>Cnidaria</taxon>
        <taxon>Hydrozoa</taxon>
        <taxon>Hydroidolina</taxon>
        <taxon>Leptothecata</taxon>
        <taxon>Obeliida</taxon>
        <taxon>Clytiidae</taxon>
        <taxon>Clytia</taxon>
    </lineage>
</organism>